<dbReference type="SUPFAM" id="SSF140453">
    <property type="entry name" value="EsxAB dimer-like"/>
    <property type="match status" value="1"/>
</dbReference>
<proteinExistence type="predicted"/>
<dbReference type="InterPro" id="IPR036689">
    <property type="entry name" value="ESAT-6-like_sf"/>
</dbReference>
<dbReference type="AlphaFoldDB" id="A0A7W7SFN2"/>
<dbReference type="RefSeq" id="WP_184919065.1">
    <property type="nucleotide sequence ID" value="NZ_JACHJR010000001.1"/>
</dbReference>
<dbReference type="Proteomes" id="UP000573327">
    <property type="component" value="Unassembled WGS sequence"/>
</dbReference>
<protein>
    <recommendedName>
        <fullName evidence="3">Excreted virulence factor EspC (Type VII ESX diderm)</fullName>
    </recommendedName>
</protein>
<comment type="caution">
    <text evidence="1">The sequence shown here is derived from an EMBL/GenBank/DDBJ whole genome shotgun (WGS) entry which is preliminary data.</text>
</comment>
<organism evidence="1 2">
    <name type="scientific">Kitasatospora gansuensis</name>
    <dbReference type="NCBI Taxonomy" id="258050"/>
    <lineage>
        <taxon>Bacteria</taxon>
        <taxon>Bacillati</taxon>
        <taxon>Actinomycetota</taxon>
        <taxon>Actinomycetes</taxon>
        <taxon>Kitasatosporales</taxon>
        <taxon>Streptomycetaceae</taxon>
        <taxon>Kitasatospora</taxon>
    </lineage>
</organism>
<name>A0A7W7SFN2_9ACTN</name>
<evidence type="ECO:0008006" key="3">
    <source>
        <dbReference type="Google" id="ProtNLM"/>
    </source>
</evidence>
<dbReference type="Gene3D" id="1.10.287.1060">
    <property type="entry name" value="ESAT-6-like"/>
    <property type="match status" value="1"/>
</dbReference>
<gene>
    <name evidence="1" type="ORF">F4556_004548</name>
</gene>
<keyword evidence="2" id="KW-1185">Reference proteome</keyword>
<reference evidence="1 2" key="1">
    <citation type="submission" date="2020-08" db="EMBL/GenBank/DDBJ databases">
        <title>Sequencing the genomes of 1000 actinobacteria strains.</title>
        <authorList>
            <person name="Klenk H.-P."/>
        </authorList>
    </citation>
    <scope>NUCLEOTIDE SEQUENCE [LARGE SCALE GENOMIC DNA]</scope>
    <source>
        <strain evidence="1 2">DSM 44786</strain>
    </source>
</reference>
<accession>A0A7W7SFN2</accession>
<dbReference type="EMBL" id="JACHJR010000001">
    <property type="protein sequence ID" value="MBB4949013.1"/>
    <property type="molecule type" value="Genomic_DNA"/>
</dbReference>
<sequence length="99" mass="10662">MTSDFRVDVGQLDQLARQLGESTGAMGAAMRAMETTGPKTTGSKRLDHACDDFQEKWEYGLKQLTQTVQAVTKGLDQTVAAYRQTEAALTAVYQGASAS</sequence>
<evidence type="ECO:0000313" key="1">
    <source>
        <dbReference type="EMBL" id="MBB4949013.1"/>
    </source>
</evidence>
<evidence type="ECO:0000313" key="2">
    <source>
        <dbReference type="Proteomes" id="UP000573327"/>
    </source>
</evidence>